<keyword evidence="1" id="KW-0812">Transmembrane</keyword>
<proteinExistence type="predicted"/>
<accession>A0A091VR37</accession>
<keyword evidence="3" id="KW-1185">Reference proteome</keyword>
<dbReference type="EMBL" id="KL411261">
    <property type="protein sequence ID" value="KFR05185.1"/>
    <property type="molecule type" value="Genomic_DNA"/>
</dbReference>
<feature type="transmembrane region" description="Helical" evidence="1">
    <location>
        <begin position="7"/>
        <end position="31"/>
    </location>
</feature>
<reference evidence="2 3" key="1">
    <citation type="submission" date="2014-04" db="EMBL/GenBank/DDBJ databases">
        <title>Genome evolution of avian class.</title>
        <authorList>
            <person name="Zhang G."/>
            <person name="Li C."/>
        </authorList>
    </citation>
    <scope>NUCLEOTIDE SEQUENCE [LARGE SCALE GENOMIC DNA]</scope>
    <source>
        <strain evidence="2">BGI_Y956</strain>
    </source>
</reference>
<evidence type="ECO:0000313" key="3">
    <source>
        <dbReference type="Proteomes" id="UP000053283"/>
    </source>
</evidence>
<dbReference type="AlphaFoldDB" id="A0A091VR37"/>
<protein>
    <submittedName>
        <fullName evidence="2">Uncharacterized protein</fullName>
    </submittedName>
</protein>
<name>A0A091VR37_NIPNI</name>
<gene>
    <name evidence="2" type="ORF">Y956_12623</name>
</gene>
<evidence type="ECO:0000256" key="1">
    <source>
        <dbReference type="SAM" id="Phobius"/>
    </source>
</evidence>
<keyword evidence="1" id="KW-0472">Membrane</keyword>
<sequence>DSRAREFCSLGFAFAGFPLGLFVSCCCILGSCTPGCFHQKDCNLDCQWCFSSHSALFRLQALAAQQPREGAPASSRFPALPGLDAVSEDACSTSQPYAPLPLPCYLQLPLPPAVTQAVQGR</sequence>
<feature type="non-terminal residue" evidence="2">
    <location>
        <position position="1"/>
    </location>
</feature>
<evidence type="ECO:0000313" key="2">
    <source>
        <dbReference type="EMBL" id="KFR05185.1"/>
    </source>
</evidence>
<organism evidence="2 3">
    <name type="scientific">Nipponia nippon</name>
    <name type="common">Crested ibis</name>
    <name type="synonym">Ibis nippon</name>
    <dbReference type="NCBI Taxonomy" id="128390"/>
    <lineage>
        <taxon>Eukaryota</taxon>
        <taxon>Metazoa</taxon>
        <taxon>Chordata</taxon>
        <taxon>Craniata</taxon>
        <taxon>Vertebrata</taxon>
        <taxon>Euteleostomi</taxon>
        <taxon>Archelosauria</taxon>
        <taxon>Archosauria</taxon>
        <taxon>Dinosauria</taxon>
        <taxon>Saurischia</taxon>
        <taxon>Theropoda</taxon>
        <taxon>Coelurosauria</taxon>
        <taxon>Aves</taxon>
        <taxon>Neognathae</taxon>
        <taxon>Neoaves</taxon>
        <taxon>Aequornithes</taxon>
        <taxon>Pelecaniformes</taxon>
        <taxon>Threskiornithidae</taxon>
        <taxon>Nipponia</taxon>
    </lineage>
</organism>
<feature type="non-terminal residue" evidence="2">
    <location>
        <position position="121"/>
    </location>
</feature>
<dbReference type="Proteomes" id="UP000053283">
    <property type="component" value="Unassembled WGS sequence"/>
</dbReference>
<keyword evidence="1" id="KW-1133">Transmembrane helix</keyword>